<dbReference type="PANTHER" id="PTHR42928:SF5">
    <property type="entry name" value="BLR1237 PROTEIN"/>
    <property type="match status" value="1"/>
</dbReference>
<reference evidence="3 4" key="1">
    <citation type="submission" date="2018-04" db="EMBL/GenBank/DDBJ databases">
        <title>Cupriavidus necator CR12 genome sequencing and assembly.</title>
        <authorList>
            <person name="Ben Fekih I."/>
            <person name="Mazhar H.S."/>
            <person name="Bello S.K."/>
            <person name="Rensing C."/>
        </authorList>
    </citation>
    <scope>NUCLEOTIDE SEQUENCE [LARGE SCALE GENOMIC DNA]</scope>
    <source>
        <strain evidence="3 4">CR12</strain>
    </source>
</reference>
<dbReference type="CDD" id="cd13578">
    <property type="entry name" value="PBP2_Bug27"/>
    <property type="match status" value="1"/>
</dbReference>
<comment type="similarity">
    <text evidence="1">Belongs to the UPF0065 (bug) family.</text>
</comment>
<dbReference type="RefSeq" id="WP_114133341.1">
    <property type="nucleotide sequence ID" value="NZ_CP068435.1"/>
</dbReference>
<evidence type="ECO:0000313" key="4">
    <source>
        <dbReference type="Proteomes" id="UP000253501"/>
    </source>
</evidence>
<sequence length="334" mass="35635">MNIAFKRRHVLQALAALAGAPLLGASALAQTGTAVWPSKPIRLVVPFPPAGPTDTVARVVSQKLSERLQQPVVVENRPGASGSIAAAQIAKSEPDGYTLMMLANPTLIAPLLYKSVRVDMAKDFTPIATMYDVPLVLVVNANQLPDVTNLQKLITHAKAQKVPLSYTSAGVGSFGHLSMELLKQTAGFDMQHVPYKGAAPAVADTIAGQVPIMFADMMAVLPHIQAGKLRAIAVGSAQRVSMVPEVKTVAEQGINGYSAVSWGGLLAPPGIPKNVADRLGSEVRQILAEKQTQDKLLAAGVIVRFENAEKMRQRMQLDYTKWGQVIRDKGIAVE</sequence>
<accession>A0A367PG17</accession>
<comment type="caution">
    <text evidence="3">The sequence shown here is derived from an EMBL/GenBank/DDBJ whole genome shotgun (WGS) entry which is preliminary data.</text>
</comment>
<proteinExistence type="inferred from homology"/>
<dbReference type="EMBL" id="QDHA01000044">
    <property type="protein sequence ID" value="RCJ06820.1"/>
    <property type="molecule type" value="Genomic_DNA"/>
</dbReference>
<dbReference type="Pfam" id="PF03401">
    <property type="entry name" value="TctC"/>
    <property type="match status" value="1"/>
</dbReference>
<name>A0A367PG17_CUPNE</name>
<keyword evidence="2" id="KW-0732">Signal</keyword>
<evidence type="ECO:0000256" key="1">
    <source>
        <dbReference type="ARBA" id="ARBA00006987"/>
    </source>
</evidence>
<protein>
    <submittedName>
        <fullName evidence="3">Tripartite tricarboxylate transporter substrate binding protein</fullName>
    </submittedName>
</protein>
<evidence type="ECO:0000256" key="2">
    <source>
        <dbReference type="SAM" id="SignalP"/>
    </source>
</evidence>
<gene>
    <name evidence="3" type="ORF">DDK22_19395</name>
</gene>
<dbReference type="Gene3D" id="3.40.190.10">
    <property type="entry name" value="Periplasmic binding protein-like II"/>
    <property type="match status" value="1"/>
</dbReference>
<dbReference type="InterPro" id="IPR042100">
    <property type="entry name" value="Bug_dom1"/>
</dbReference>
<feature type="chain" id="PRO_5017075572" evidence="2">
    <location>
        <begin position="30"/>
        <end position="334"/>
    </location>
</feature>
<dbReference type="PANTHER" id="PTHR42928">
    <property type="entry name" value="TRICARBOXYLATE-BINDING PROTEIN"/>
    <property type="match status" value="1"/>
</dbReference>
<dbReference type="InterPro" id="IPR005064">
    <property type="entry name" value="BUG"/>
</dbReference>
<dbReference type="SUPFAM" id="SSF53850">
    <property type="entry name" value="Periplasmic binding protein-like II"/>
    <property type="match status" value="1"/>
</dbReference>
<dbReference type="Gene3D" id="3.40.190.150">
    <property type="entry name" value="Bordetella uptake gene, domain 1"/>
    <property type="match status" value="1"/>
</dbReference>
<dbReference type="InterPro" id="IPR006311">
    <property type="entry name" value="TAT_signal"/>
</dbReference>
<dbReference type="PIRSF" id="PIRSF017082">
    <property type="entry name" value="YflP"/>
    <property type="match status" value="1"/>
</dbReference>
<evidence type="ECO:0000313" key="3">
    <source>
        <dbReference type="EMBL" id="RCJ06820.1"/>
    </source>
</evidence>
<organism evidence="3 4">
    <name type="scientific">Cupriavidus necator</name>
    <name type="common">Alcaligenes eutrophus</name>
    <name type="synonym">Ralstonia eutropha</name>
    <dbReference type="NCBI Taxonomy" id="106590"/>
    <lineage>
        <taxon>Bacteria</taxon>
        <taxon>Pseudomonadati</taxon>
        <taxon>Pseudomonadota</taxon>
        <taxon>Betaproteobacteria</taxon>
        <taxon>Burkholderiales</taxon>
        <taxon>Burkholderiaceae</taxon>
        <taxon>Cupriavidus</taxon>
    </lineage>
</organism>
<feature type="signal peptide" evidence="2">
    <location>
        <begin position="1"/>
        <end position="29"/>
    </location>
</feature>
<dbReference type="AlphaFoldDB" id="A0A367PG17"/>
<dbReference type="PROSITE" id="PS51318">
    <property type="entry name" value="TAT"/>
    <property type="match status" value="1"/>
</dbReference>
<dbReference type="Proteomes" id="UP000253501">
    <property type="component" value="Unassembled WGS sequence"/>
</dbReference>